<feature type="compositionally biased region" description="Low complexity" evidence="2">
    <location>
        <begin position="588"/>
        <end position="609"/>
    </location>
</feature>
<feature type="region of interest" description="Disordered" evidence="2">
    <location>
        <begin position="259"/>
        <end position="306"/>
    </location>
</feature>
<sequence>MATKDTQNQEVLRTLKFMNASHTRQAKDLQRRVSKAAAEAAAAAAAAAATAAAVQVPGPSKQTRRSGSISSTKTDSSANTSVGNHGSAGRRREGSLGQGHSGGMTLQPHGEAGEDSRTRLDAVSFLTTSSDASSNSSSAVEESFTFVKNHMKDESDPFNKFWEAVENLVLKISSPVAFTSIPLDGDDPLLLNSGSTVLQPPAQDEPSYIEPISAPFPVPGNAAIPPNSHSHSLVSQTRAHESRLDRSSMQESFFIVDPTSVSNNHSSARTLQGGSRPLVPSLQRLRSTGRPSRSDTTPIRQPSPTKTLEEYAIENQQLKLTLDKLSKRNLKMEKHLEGLMQMSVWTKDVQRSAMQLMKSQDILRPVRQSIQDLSAGHPELPSLSSGATGTTMQAHLKELVEEVQQLRLENTKLNSLMKKYKQRWEDLKESAKKRRNAQPNAATSPTPPGQDPDFDGQTETTMGINNDPSPSSGDPTAMTSRNRPPTAFSSPYSQSSLVGNPHQRRVLQESINPGGLGGNSGSGYGDSTSPLGVNRYLSMAQTLGPTTVPMSPRVLDSTGSRSGTGLLSTTSVTTTGAFVVPAPISAPGSGPSVLRISSPSSSPLGLNAGVVTSTPIP</sequence>
<evidence type="ECO:0000256" key="1">
    <source>
        <dbReference type="SAM" id="Coils"/>
    </source>
</evidence>
<feature type="coiled-coil region" evidence="1">
    <location>
        <begin position="308"/>
        <end position="342"/>
    </location>
</feature>
<feature type="compositionally biased region" description="Low complexity" evidence="2">
    <location>
        <begin position="66"/>
        <end position="77"/>
    </location>
</feature>
<feature type="coiled-coil region" evidence="1">
    <location>
        <begin position="396"/>
        <end position="423"/>
    </location>
</feature>
<evidence type="ECO:0000313" key="3">
    <source>
        <dbReference type="EMBL" id="KAF9579653.1"/>
    </source>
</evidence>
<feature type="compositionally biased region" description="Polar residues" evidence="2">
    <location>
        <begin position="284"/>
        <end position="306"/>
    </location>
</feature>
<feature type="region of interest" description="Disordered" evidence="2">
    <location>
        <begin position="221"/>
        <end position="243"/>
    </location>
</feature>
<dbReference type="EMBL" id="JAABOA010002601">
    <property type="protein sequence ID" value="KAF9579653.1"/>
    <property type="molecule type" value="Genomic_DNA"/>
</dbReference>
<gene>
    <name evidence="3" type="ORF">BGW38_004011</name>
</gene>
<dbReference type="PANTHER" id="PTHR40130:SF1">
    <property type="entry name" value="SPINDLE POLE BODY-ASSOCIATED PROTEIN CUT12 DOMAIN-CONTAINING PROTEIN"/>
    <property type="match status" value="1"/>
</dbReference>
<feature type="non-terminal residue" evidence="3">
    <location>
        <position position="617"/>
    </location>
</feature>
<feature type="region of interest" description="Disordered" evidence="2">
    <location>
        <begin position="48"/>
        <end position="116"/>
    </location>
</feature>
<dbReference type="Proteomes" id="UP000780801">
    <property type="component" value="Unassembled WGS sequence"/>
</dbReference>
<protein>
    <submittedName>
        <fullName evidence="3">Uncharacterized protein</fullName>
    </submittedName>
</protein>
<feature type="compositionally biased region" description="Polar residues" evidence="2">
    <location>
        <begin position="259"/>
        <end position="273"/>
    </location>
</feature>
<name>A0A9P6KCB1_9FUNG</name>
<organism evidence="3 4">
    <name type="scientific">Lunasporangiospora selenospora</name>
    <dbReference type="NCBI Taxonomy" id="979761"/>
    <lineage>
        <taxon>Eukaryota</taxon>
        <taxon>Fungi</taxon>
        <taxon>Fungi incertae sedis</taxon>
        <taxon>Mucoromycota</taxon>
        <taxon>Mortierellomycotina</taxon>
        <taxon>Mortierellomycetes</taxon>
        <taxon>Mortierellales</taxon>
        <taxon>Mortierellaceae</taxon>
        <taxon>Lunasporangiospora</taxon>
    </lineage>
</organism>
<reference evidence="3" key="1">
    <citation type="journal article" date="2020" name="Fungal Divers.">
        <title>Resolving the Mortierellaceae phylogeny through synthesis of multi-gene phylogenetics and phylogenomics.</title>
        <authorList>
            <person name="Vandepol N."/>
            <person name="Liber J."/>
            <person name="Desiro A."/>
            <person name="Na H."/>
            <person name="Kennedy M."/>
            <person name="Barry K."/>
            <person name="Grigoriev I.V."/>
            <person name="Miller A.N."/>
            <person name="O'Donnell K."/>
            <person name="Stajich J.E."/>
            <person name="Bonito G."/>
        </authorList>
    </citation>
    <scope>NUCLEOTIDE SEQUENCE</scope>
    <source>
        <strain evidence="3">KOD1015</strain>
    </source>
</reference>
<dbReference type="AlphaFoldDB" id="A0A9P6KCB1"/>
<comment type="caution">
    <text evidence="3">The sequence shown here is derived from an EMBL/GenBank/DDBJ whole genome shotgun (WGS) entry which is preliminary data.</text>
</comment>
<dbReference type="OrthoDB" id="3197614at2759"/>
<feature type="compositionally biased region" description="Polar residues" evidence="2">
    <location>
        <begin position="227"/>
        <end position="237"/>
    </location>
</feature>
<feature type="region of interest" description="Disordered" evidence="2">
    <location>
        <begin position="588"/>
        <end position="617"/>
    </location>
</feature>
<feature type="coiled-coil region" evidence="1">
    <location>
        <begin position="19"/>
        <end position="46"/>
    </location>
</feature>
<proteinExistence type="predicted"/>
<dbReference type="PANTHER" id="PTHR40130">
    <property type="entry name" value="EXPRESSED PROTEIN"/>
    <property type="match status" value="1"/>
</dbReference>
<evidence type="ECO:0000256" key="2">
    <source>
        <dbReference type="SAM" id="MobiDB-lite"/>
    </source>
</evidence>
<feature type="compositionally biased region" description="Polar residues" evidence="2">
    <location>
        <begin position="457"/>
        <end position="498"/>
    </location>
</feature>
<keyword evidence="1" id="KW-0175">Coiled coil</keyword>
<accession>A0A9P6KCB1</accession>
<keyword evidence="4" id="KW-1185">Reference proteome</keyword>
<evidence type="ECO:0000313" key="4">
    <source>
        <dbReference type="Proteomes" id="UP000780801"/>
    </source>
</evidence>
<feature type="region of interest" description="Disordered" evidence="2">
    <location>
        <begin position="427"/>
        <end position="500"/>
    </location>
</feature>